<dbReference type="EMBL" id="CH476734">
    <property type="protein sequence ID" value="EIE79810.1"/>
    <property type="molecule type" value="Genomic_DNA"/>
</dbReference>
<dbReference type="Proteomes" id="UP000009138">
    <property type="component" value="Unassembled WGS sequence"/>
</dbReference>
<dbReference type="AlphaFoldDB" id="I1BUD0"/>
<sequence>MNGLLANTVNETIMYNSVGNTWQRLPSYLPWDNTQVAFATAVDFQAETGEAIGFFGGKDVKGLSCNAFTNFTIFNLSSQEWNYFSPQKNLLQNFYISEHTATLNPKSGKIYYLGGQRYICPDVIYILDLTTNTWTNASTKLTGNFPRYQHSDAYPYPLPVISNNSSSTTSNSTNPTDGSLTSGGKAGVAVGSVIGVATIAAVAFYVYRRRKRLNLQQEDTQSHQLVDEEVYVDWDKIESQYREIQLPAFQNSSSHASLELPRITPDEVTDVSPKFQQKSKLSQTPDVNY</sequence>
<dbReference type="GeneID" id="93611486"/>
<dbReference type="GO" id="GO:0016020">
    <property type="term" value="C:membrane"/>
    <property type="evidence" value="ECO:0007669"/>
    <property type="project" value="UniProtKB-SubCell"/>
</dbReference>
<feature type="transmembrane region" description="Helical" evidence="6">
    <location>
        <begin position="186"/>
        <end position="207"/>
    </location>
</feature>
<dbReference type="InterPro" id="IPR015915">
    <property type="entry name" value="Kelch-typ_b-propeller"/>
</dbReference>
<keyword evidence="8" id="KW-1185">Reference proteome</keyword>
<name>I1BUD0_RHIO9</name>
<keyword evidence="3 6" id="KW-1133">Transmembrane helix</keyword>
<evidence type="ECO:0000256" key="1">
    <source>
        <dbReference type="ARBA" id="ARBA00004167"/>
    </source>
</evidence>
<feature type="region of interest" description="Disordered" evidence="5">
    <location>
        <begin position="267"/>
        <end position="289"/>
    </location>
</feature>
<dbReference type="GO" id="GO:0071944">
    <property type="term" value="C:cell periphery"/>
    <property type="evidence" value="ECO:0007669"/>
    <property type="project" value="UniProtKB-ARBA"/>
</dbReference>
<evidence type="ECO:0008006" key="9">
    <source>
        <dbReference type="Google" id="ProtNLM"/>
    </source>
</evidence>
<keyword evidence="4 6" id="KW-0472">Membrane</keyword>
<dbReference type="SUPFAM" id="SSF117281">
    <property type="entry name" value="Kelch motif"/>
    <property type="match status" value="1"/>
</dbReference>
<evidence type="ECO:0000256" key="3">
    <source>
        <dbReference type="ARBA" id="ARBA00022989"/>
    </source>
</evidence>
<evidence type="ECO:0000256" key="2">
    <source>
        <dbReference type="ARBA" id="ARBA00022692"/>
    </source>
</evidence>
<evidence type="ECO:0000256" key="4">
    <source>
        <dbReference type="ARBA" id="ARBA00023136"/>
    </source>
</evidence>
<evidence type="ECO:0000313" key="7">
    <source>
        <dbReference type="EMBL" id="EIE79810.1"/>
    </source>
</evidence>
<dbReference type="STRING" id="246409.I1BUD0"/>
<dbReference type="InParanoid" id="I1BUD0"/>
<dbReference type="Gene3D" id="2.120.10.80">
    <property type="entry name" value="Kelch-type beta propeller"/>
    <property type="match status" value="1"/>
</dbReference>
<evidence type="ECO:0000313" key="8">
    <source>
        <dbReference type="Proteomes" id="UP000009138"/>
    </source>
</evidence>
<dbReference type="PANTHER" id="PTHR15549">
    <property type="entry name" value="PAIRED IMMUNOGLOBULIN-LIKE TYPE 2 RECEPTOR"/>
    <property type="match status" value="1"/>
</dbReference>
<protein>
    <recommendedName>
        <fullName evidence="9">Kelch repeat protein</fullName>
    </recommendedName>
</protein>
<dbReference type="InterPro" id="IPR051694">
    <property type="entry name" value="Immunoregulatory_rcpt-like"/>
</dbReference>
<evidence type="ECO:0000256" key="6">
    <source>
        <dbReference type="SAM" id="Phobius"/>
    </source>
</evidence>
<proteinExistence type="predicted"/>
<dbReference type="CDD" id="cd12087">
    <property type="entry name" value="TM_EGFR-like"/>
    <property type="match status" value="1"/>
</dbReference>
<keyword evidence="2 6" id="KW-0812">Transmembrane</keyword>
<dbReference type="RefSeq" id="XP_067515206.1">
    <property type="nucleotide sequence ID" value="XM_067659105.1"/>
</dbReference>
<dbReference type="VEuPathDB" id="FungiDB:RO3G_04515"/>
<gene>
    <name evidence="7" type="ORF">RO3G_04515</name>
</gene>
<dbReference type="PANTHER" id="PTHR15549:SF6">
    <property type="entry name" value="MID2 DOMAIN-CONTAINING PROTEIN"/>
    <property type="match status" value="1"/>
</dbReference>
<accession>I1BUD0</accession>
<reference evidence="7 8" key="1">
    <citation type="journal article" date="2009" name="PLoS Genet.">
        <title>Genomic analysis of the basal lineage fungus Rhizopus oryzae reveals a whole-genome duplication.</title>
        <authorList>
            <person name="Ma L.-J."/>
            <person name="Ibrahim A.S."/>
            <person name="Skory C."/>
            <person name="Grabherr M.G."/>
            <person name="Burger G."/>
            <person name="Butler M."/>
            <person name="Elias M."/>
            <person name="Idnurm A."/>
            <person name="Lang B.F."/>
            <person name="Sone T."/>
            <person name="Abe A."/>
            <person name="Calvo S.E."/>
            <person name="Corrochano L.M."/>
            <person name="Engels R."/>
            <person name="Fu J."/>
            <person name="Hansberg W."/>
            <person name="Kim J.-M."/>
            <person name="Kodira C.D."/>
            <person name="Koehrsen M.J."/>
            <person name="Liu B."/>
            <person name="Miranda-Saavedra D."/>
            <person name="O'Leary S."/>
            <person name="Ortiz-Castellanos L."/>
            <person name="Poulter R."/>
            <person name="Rodriguez-Romero J."/>
            <person name="Ruiz-Herrera J."/>
            <person name="Shen Y.-Q."/>
            <person name="Zeng Q."/>
            <person name="Galagan J."/>
            <person name="Birren B.W."/>
            <person name="Cuomo C.A."/>
            <person name="Wickes B.L."/>
        </authorList>
    </citation>
    <scope>NUCLEOTIDE SEQUENCE [LARGE SCALE GENOMIC DNA]</scope>
    <source>
        <strain evidence="8">RA 99-880 / ATCC MYA-4621 / FGSC 9543 / NRRL 43880</strain>
    </source>
</reference>
<feature type="compositionally biased region" description="Polar residues" evidence="5">
    <location>
        <begin position="274"/>
        <end position="289"/>
    </location>
</feature>
<organism evidence="7 8">
    <name type="scientific">Rhizopus delemar (strain RA 99-880 / ATCC MYA-4621 / FGSC 9543 / NRRL 43880)</name>
    <name type="common">Mucormycosis agent</name>
    <name type="synonym">Rhizopus arrhizus var. delemar</name>
    <dbReference type="NCBI Taxonomy" id="246409"/>
    <lineage>
        <taxon>Eukaryota</taxon>
        <taxon>Fungi</taxon>
        <taxon>Fungi incertae sedis</taxon>
        <taxon>Mucoromycota</taxon>
        <taxon>Mucoromycotina</taxon>
        <taxon>Mucoromycetes</taxon>
        <taxon>Mucorales</taxon>
        <taxon>Mucorineae</taxon>
        <taxon>Rhizopodaceae</taxon>
        <taxon>Rhizopus</taxon>
    </lineage>
</organism>
<evidence type="ECO:0000256" key="5">
    <source>
        <dbReference type="SAM" id="MobiDB-lite"/>
    </source>
</evidence>
<comment type="subcellular location">
    <subcellularLocation>
        <location evidence="1">Membrane</location>
        <topology evidence="1">Single-pass membrane protein</topology>
    </subcellularLocation>
</comment>